<dbReference type="STRING" id="1049790.LEP1GSC047_3011"/>
<dbReference type="AlphaFoldDB" id="V6HBI7"/>
<evidence type="ECO:0000313" key="1">
    <source>
        <dbReference type="EMBL" id="EQA36797.1"/>
    </source>
</evidence>
<sequence length="55" mass="6625">MVHLRKTLLLWSRVFHFFLVREIPGRSYSSQVHLTVGSFRLNDKSVTYVRKKSRF</sequence>
<evidence type="ECO:0000313" key="2">
    <source>
        <dbReference type="Proteomes" id="UP000018719"/>
    </source>
</evidence>
<gene>
    <name evidence="1" type="ORF">LEP1GSC047_3011</name>
</gene>
<protein>
    <submittedName>
        <fullName evidence="1">Uncharacterized protein</fullName>
    </submittedName>
</protein>
<accession>V6HBI7</accession>
<dbReference type="Proteomes" id="UP000018719">
    <property type="component" value="Unassembled WGS sequence"/>
</dbReference>
<name>V6HBI7_9LEPT</name>
<reference evidence="1 2" key="1">
    <citation type="submission" date="2013-05" db="EMBL/GenBank/DDBJ databases">
        <authorList>
            <person name="Harkins D.M."/>
            <person name="Durkin A.S."/>
            <person name="Brinkac L.M."/>
            <person name="Haft D.H."/>
            <person name="Selengut J.D."/>
            <person name="Sanka R."/>
            <person name="DePew J."/>
            <person name="Purushe J."/>
            <person name="Hartskeerl R.A."/>
            <person name="Ahmed A."/>
            <person name="van der Linden H."/>
            <person name="Goris M.G.A."/>
            <person name="Vinetz J.M."/>
            <person name="Sutton G.G."/>
            <person name="Nierman W.C."/>
            <person name="Fouts D.E."/>
        </authorList>
    </citation>
    <scope>NUCLEOTIDE SEQUENCE [LARGE SCALE GENOMIC DNA]</scope>
    <source>
        <strain evidence="1 2">10</strain>
    </source>
</reference>
<comment type="caution">
    <text evidence="1">The sequence shown here is derived from an EMBL/GenBank/DDBJ whole genome shotgun (WGS) entry which is preliminary data.</text>
</comment>
<organism evidence="1 2">
    <name type="scientific">Leptospira inadai serovar Lyme str. 10</name>
    <dbReference type="NCBI Taxonomy" id="1049790"/>
    <lineage>
        <taxon>Bacteria</taxon>
        <taxon>Pseudomonadati</taxon>
        <taxon>Spirochaetota</taxon>
        <taxon>Spirochaetia</taxon>
        <taxon>Leptospirales</taxon>
        <taxon>Leptospiraceae</taxon>
        <taxon>Leptospira</taxon>
    </lineage>
</organism>
<dbReference type="EMBL" id="AHMM02000017">
    <property type="protein sequence ID" value="EQA36797.1"/>
    <property type="molecule type" value="Genomic_DNA"/>
</dbReference>
<proteinExistence type="predicted"/>